<dbReference type="AlphaFoldDB" id="A0A5J4W2M1"/>
<evidence type="ECO:0000313" key="2">
    <source>
        <dbReference type="Proteomes" id="UP000324800"/>
    </source>
</evidence>
<name>A0A5J4W2M1_9EUKA</name>
<evidence type="ECO:0000313" key="1">
    <source>
        <dbReference type="EMBL" id="KAA6388703.1"/>
    </source>
</evidence>
<dbReference type="Proteomes" id="UP000324800">
    <property type="component" value="Unassembled WGS sequence"/>
</dbReference>
<sequence length="113" mass="13020">MGRFLEFKRQAREKKLDQIEYVRKVLHLDNSRDMDINNGKGIVDQITKPNALLSLGVVNEGLKKAEEIGRKRKEKILNKERAQSAQVPFHPNTNAKKEKLLLKAILNDDDDEL</sequence>
<reference evidence="1 2" key="1">
    <citation type="submission" date="2019-03" db="EMBL/GenBank/DDBJ databases">
        <title>Single cell metagenomics reveals metabolic interactions within the superorganism composed of flagellate Streblomastix strix and complex community of Bacteroidetes bacteria on its surface.</title>
        <authorList>
            <person name="Treitli S.C."/>
            <person name="Kolisko M."/>
            <person name="Husnik F."/>
            <person name="Keeling P."/>
            <person name="Hampl V."/>
        </authorList>
    </citation>
    <scope>NUCLEOTIDE SEQUENCE [LARGE SCALE GENOMIC DNA]</scope>
    <source>
        <strain evidence="1">ST1C</strain>
    </source>
</reference>
<organism evidence="1 2">
    <name type="scientific">Streblomastix strix</name>
    <dbReference type="NCBI Taxonomy" id="222440"/>
    <lineage>
        <taxon>Eukaryota</taxon>
        <taxon>Metamonada</taxon>
        <taxon>Preaxostyla</taxon>
        <taxon>Oxymonadida</taxon>
        <taxon>Streblomastigidae</taxon>
        <taxon>Streblomastix</taxon>
    </lineage>
</organism>
<dbReference type="EMBL" id="SNRW01003876">
    <property type="protein sequence ID" value="KAA6388703.1"/>
    <property type="molecule type" value="Genomic_DNA"/>
</dbReference>
<gene>
    <name evidence="1" type="ORF">EZS28_015768</name>
</gene>
<accession>A0A5J4W2M1</accession>
<comment type="caution">
    <text evidence="1">The sequence shown here is derived from an EMBL/GenBank/DDBJ whole genome shotgun (WGS) entry which is preliminary data.</text>
</comment>
<protein>
    <submittedName>
        <fullName evidence="1">Uncharacterized protein</fullName>
    </submittedName>
</protein>
<proteinExistence type="predicted"/>